<protein>
    <recommendedName>
        <fullName evidence="4">DUF349 domain-containing protein</fullName>
    </recommendedName>
</protein>
<accession>M7X519</accession>
<dbReference type="AlphaFoldDB" id="M7X519"/>
<reference evidence="2" key="1">
    <citation type="submission" date="2013-01" db="EMBL/GenBank/DDBJ databases">
        <title>Genome assembly of Mariniradius saccharolyticus AK6.</title>
        <authorList>
            <person name="Vaidya B."/>
            <person name="Khatri I."/>
            <person name="Tanuku N.R.S."/>
            <person name="Subramanian S."/>
            <person name="Pinnaka A."/>
        </authorList>
    </citation>
    <scope>NUCLEOTIDE SEQUENCE [LARGE SCALE GENOMIC DNA]</scope>
    <source>
        <strain evidence="2">AK6</strain>
    </source>
</reference>
<evidence type="ECO:0000313" key="3">
    <source>
        <dbReference type="Proteomes" id="UP000010953"/>
    </source>
</evidence>
<dbReference type="EMBL" id="AMZY02000013">
    <property type="protein sequence ID" value="EMS32550.1"/>
    <property type="molecule type" value="Genomic_DNA"/>
</dbReference>
<dbReference type="InParanoid" id="M7X519"/>
<keyword evidence="1" id="KW-0175">Coiled coil</keyword>
<proteinExistence type="predicted"/>
<evidence type="ECO:0000256" key="1">
    <source>
        <dbReference type="SAM" id="Coils"/>
    </source>
</evidence>
<evidence type="ECO:0000313" key="2">
    <source>
        <dbReference type="EMBL" id="EMS32550.1"/>
    </source>
</evidence>
<gene>
    <name evidence="2" type="ORF">C943_01277</name>
</gene>
<evidence type="ECO:0008006" key="4">
    <source>
        <dbReference type="Google" id="ProtNLM"/>
    </source>
</evidence>
<name>M7X519_9BACT</name>
<feature type="coiled-coil region" evidence="1">
    <location>
        <begin position="567"/>
        <end position="635"/>
    </location>
</feature>
<dbReference type="InterPro" id="IPR007139">
    <property type="entry name" value="DUF349"/>
</dbReference>
<sequence>MIQICYFCFSDPAKKYQFYIMSTEKEMSDEDKVTQTSEEILQVEGKATEIEPTAEIDHPEQEHEVEEEVDYSNFSKDQLLHALKELVSSGKILQIESQINQIKSHFDEVLQKEKEEALEVFVKNGGAADDFDYRLADVDRSLLAGLNEFREKKSDFLREQEKQKERNFIAKNAILDRLRELVDGEETTHSINTIKQIQDEWKKIGPVPAAQNKNLWASYNALMDRFYDNRSIYFELKELDRKKNLEHKTEICEKAEALVQLPDLKEAIRQLNDLHEEFKHVGPVPRDEQETLWTRFKTASDAVYARRKEFYEGQKEVLKENLLKKEALIKKLEEFRDYQSSKIKEWNNKTKDILAIQKEWETVGAVPRENGKDINKHFWGLFKQFFHHKNLFFKELDEIRTKNKNLAEELIQKAESLMNETDWNNTANQMIALQQEWKKIGPTPEKVRDELFTRFKTACDTFFENRRNSTKQVNKEFDNNLKEKEGVIQQIIEAAKGTGLSAAALESFINQYNTIGFVPRKNMKEIMSRFNEAVDAYVKQLGISGAEKEDFLFRLNLNKLQADPNSNRVLNKKEHGIRKQIADLENNITLWRNNLEFFAASRTADKLRNQFEEKIQKAESEVDKLKKKLSIIREF</sequence>
<keyword evidence="3" id="KW-1185">Reference proteome</keyword>
<organism evidence="2 3">
    <name type="scientific">Mariniradius saccharolyticus AK6</name>
    <dbReference type="NCBI Taxonomy" id="1239962"/>
    <lineage>
        <taxon>Bacteria</taxon>
        <taxon>Pseudomonadati</taxon>
        <taxon>Bacteroidota</taxon>
        <taxon>Cytophagia</taxon>
        <taxon>Cytophagales</taxon>
        <taxon>Cyclobacteriaceae</taxon>
        <taxon>Mariniradius</taxon>
    </lineage>
</organism>
<comment type="caution">
    <text evidence="2">The sequence shown here is derived from an EMBL/GenBank/DDBJ whole genome shotgun (WGS) entry which is preliminary data.</text>
</comment>
<dbReference type="eggNOG" id="COG0508">
    <property type="taxonomic scope" value="Bacteria"/>
</dbReference>
<dbReference type="Pfam" id="PF03993">
    <property type="entry name" value="DUF349"/>
    <property type="match status" value="5"/>
</dbReference>
<dbReference type="Proteomes" id="UP000010953">
    <property type="component" value="Unassembled WGS sequence"/>
</dbReference>
<dbReference type="STRING" id="1239962.C943_01277"/>